<dbReference type="PROSITE" id="PS50261">
    <property type="entry name" value="G_PROTEIN_RECEP_F2_4"/>
    <property type="match status" value="1"/>
</dbReference>
<feature type="region of interest" description="Disordered" evidence="5">
    <location>
        <begin position="333"/>
        <end position="382"/>
    </location>
</feature>
<dbReference type="GeneID" id="101852592"/>
<keyword evidence="9" id="KW-1185">Reference proteome</keyword>
<reference evidence="10" key="1">
    <citation type="submission" date="2025-08" db="UniProtKB">
        <authorList>
            <consortium name="RefSeq"/>
        </authorList>
    </citation>
    <scope>IDENTIFICATION</scope>
</reference>
<feature type="domain" description="G-protein coupled receptors family 2 profile 2" evidence="7">
    <location>
        <begin position="22"/>
        <end position="296"/>
    </location>
</feature>
<evidence type="ECO:0000259" key="7">
    <source>
        <dbReference type="PROSITE" id="PS50261"/>
    </source>
</evidence>
<evidence type="ECO:0000256" key="1">
    <source>
        <dbReference type="ARBA" id="ARBA00004141"/>
    </source>
</evidence>
<feature type="transmembrane region" description="Helical" evidence="6">
    <location>
        <begin position="233"/>
        <end position="253"/>
    </location>
</feature>
<feature type="transmembrane region" description="Helical" evidence="6">
    <location>
        <begin position="190"/>
        <end position="212"/>
    </location>
</feature>
<dbReference type="PROSITE" id="PS50262">
    <property type="entry name" value="G_PROTEIN_RECEP_F1_2"/>
    <property type="match status" value="1"/>
</dbReference>
<dbReference type="InterPro" id="IPR017452">
    <property type="entry name" value="GPCR_Rhodpsn_7TM"/>
</dbReference>
<organism evidence="9 10">
    <name type="scientific">Aplysia californica</name>
    <name type="common">California sea hare</name>
    <dbReference type="NCBI Taxonomy" id="6500"/>
    <lineage>
        <taxon>Eukaryota</taxon>
        <taxon>Metazoa</taxon>
        <taxon>Spiralia</taxon>
        <taxon>Lophotrochozoa</taxon>
        <taxon>Mollusca</taxon>
        <taxon>Gastropoda</taxon>
        <taxon>Heterobranchia</taxon>
        <taxon>Euthyneura</taxon>
        <taxon>Tectipleura</taxon>
        <taxon>Aplysiida</taxon>
        <taxon>Aplysioidea</taxon>
        <taxon>Aplysiidae</taxon>
        <taxon>Aplysia</taxon>
    </lineage>
</organism>
<feature type="compositionally biased region" description="Polar residues" evidence="5">
    <location>
        <begin position="367"/>
        <end position="376"/>
    </location>
</feature>
<protein>
    <submittedName>
        <fullName evidence="10">G-protein coupled receptor 157</fullName>
    </submittedName>
</protein>
<name>A0ABM0JDC7_APLCA</name>
<keyword evidence="2 6" id="KW-0812">Transmembrane</keyword>
<gene>
    <name evidence="10" type="primary">LOC101852592</name>
</gene>
<dbReference type="PANTHER" id="PTHR23112">
    <property type="entry name" value="G PROTEIN-COUPLED RECEPTOR 157-RELATED"/>
    <property type="match status" value="1"/>
</dbReference>
<feature type="transmembrane region" description="Helical" evidence="6">
    <location>
        <begin position="100"/>
        <end position="122"/>
    </location>
</feature>
<evidence type="ECO:0000256" key="2">
    <source>
        <dbReference type="ARBA" id="ARBA00022692"/>
    </source>
</evidence>
<dbReference type="Proteomes" id="UP000694888">
    <property type="component" value="Unplaced"/>
</dbReference>
<evidence type="ECO:0000313" key="9">
    <source>
        <dbReference type="Proteomes" id="UP000694888"/>
    </source>
</evidence>
<feature type="transmembrane region" description="Helical" evidence="6">
    <location>
        <begin position="134"/>
        <end position="155"/>
    </location>
</feature>
<evidence type="ECO:0000256" key="3">
    <source>
        <dbReference type="ARBA" id="ARBA00022989"/>
    </source>
</evidence>
<dbReference type="PRINTS" id="PR02001">
    <property type="entry name" value="GCR1CAMPR"/>
</dbReference>
<proteinExistence type="predicted"/>
<dbReference type="SUPFAM" id="SSF81321">
    <property type="entry name" value="Family A G protein-coupled receptor-like"/>
    <property type="match status" value="1"/>
</dbReference>
<evidence type="ECO:0000259" key="8">
    <source>
        <dbReference type="PROSITE" id="PS50262"/>
    </source>
</evidence>
<dbReference type="InterPro" id="IPR022343">
    <property type="entry name" value="GCR1-cAMP_receptor"/>
</dbReference>
<dbReference type="RefSeq" id="XP_005091101.3">
    <property type="nucleotide sequence ID" value="XM_005091044.3"/>
</dbReference>
<keyword evidence="4 6" id="KW-0472">Membrane</keyword>
<feature type="domain" description="G-protein coupled receptors family 1 profile" evidence="8">
    <location>
        <begin position="36"/>
        <end position="292"/>
    </location>
</feature>
<dbReference type="Gene3D" id="1.20.1070.10">
    <property type="entry name" value="Rhodopsin 7-helix transmembrane proteins"/>
    <property type="match status" value="1"/>
</dbReference>
<keyword evidence="3 6" id="KW-1133">Transmembrane helix</keyword>
<feature type="transmembrane region" description="Helical" evidence="6">
    <location>
        <begin position="58"/>
        <end position="80"/>
    </location>
</feature>
<dbReference type="InterPro" id="IPR017981">
    <property type="entry name" value="GPCR_2-like_7TM"/>
</dbReference>
<evidence type="ECO:0000256" key="6">
    <source>
        <dbReference type="SAM" id="Phobius"/>
    </source>
</evidence>
<evidence type="ECO:0000256" key="5">
    <source>
        <dbReference type="SAM" id="MobiDB-lite"/>
    </source>
</evidence>
<feature type="transmembrane region" description="Helical" evidence="6">
    <location>
        <begin position="273"/>
        <end position="295"/>
    </location>
</feature>
<feature type="transmembrane region" description="Helical" evidence="6">
    <location>
        <begin position="20"/>
        <end position="46"/>
    </location>
</feature>
<sequence>MLNSTSAVPSVRKDMSSLDVAYVTVTFVTSAMSILGGLVVLWVHWIYRDLRGVGRWMLMHLTVADLLTAAGNLLGIIWYLRVDHVSYNMSYCKFHSALTIMSSIASFMWTVVIAWAIFWTVLRVQPASSRQGLCTKLLTATCWGLPFLIALLALVEDVLGFDHHLEHASWCWIDPAAAHALLWMLVTGKAWEIVACVITAGLYAAVKILLLKKEKKRRASLNLRRRSRDIEEANTKLTFVPLVFITIRIWGTVRFLLGNFAHEYASSSDSDWIVIMQGIGDSSQGFANFVIYCFFTSKIRRRLQDSCVRGCHRSLCTRGRLRSLCTGRPIDSAHSYSSNSHEAGRDKASSRTARGSNRVQPERRTSIQDSHPNLNTLPGVPSFSYPNSWKPDSSVERAAIQVQRVVPVRAPFDPVPEEQTKIAVPGSERNKNRSTSSTCHSCSCEGKESKLSVWTIESS</sequence>
<feature type="compositionally biased region" description="Polar residues" evidence="5">
    <location>
        <begin position="350"/>
        <end position="359"/>
    </location>
</feature>
<feature type="compositionally biased region" description="Low complexity" evidence="5">
    <location>
        <begin position="434"/>
        <end position="444"/>
    </location>
</feature>
<evidence type="ECO:0000313" key="10">
    <source>
        <dbReference type="RefSeq" id="XP_005091101.3"/>
    </source>
</evidence>
<evidence type="ECO:0000256" key="4">
    <source>
        <dbReference type="ARBA" id="ARBA00023136"/>
    </source>
</evidence>
<feature type="region of interest" description="Disordered" evidence="5">
    <location>
        <begin position="418"/>
        <end position="444"/>
    </location>
</feature>
<comment type="subcellular location">
    <subcellularLocation>
        <location evidence="1">Membrane</location>
        <topology evidence="1">Multi-pass membrane protein</topology>
    </subcellularLocation>
</comment>
<dbReference type="Pfam" id="PF00001">
    <property type="entry name" value="7tm_1"/>
    <property type="match status" value="1"/>
</dbReference>
<dbReference type="InterPro" id="IPR000276">
    <property type="entry name" value="GPCR_Rhodpsn"/>
</dbReference>
<dbReference type="PANTHER" id="PTHR23112:SF47">
    <property type="entry name" value="G-PROTEIN COUPLED RECEPTOR 157"/>
    <property type="match status" value="1"/>
</dbReference>
<accession>A0ABM0JDC7</accession>
<keyword evidence="10" id="KW-0675">Receptor</keyword>